<gene>
    <name evidence="2" type="ORF">CHL78_001315</name>
</gene>
<evidence type="ECO:0000256" key="1">
    <source>
        <dbReference type="SAM" id="Phobius"/>
    </source>
</evidence>
<evidence type="ECO:0000313" key="2">
    <source>
        <dbReference type="EMBL" id="RDY29366.1"/>
    </source>
</evidence>
<keyword evidence="1" id="KW-1133">Transmembrane helix</keyword>
<keyword evidence="3" id="KW-1185">Reference proteome</keyword>
<organism evidence="2 3">
    <name type="scientific">Romboutsia weinsteinii</name>
    <dbReference type="NCBI Taxonomy" id="2020949"/>
    <lineage>
        <taxon>Bacteria</taxon>
        <taxon>Bacillati</taxon>
        <taxon>Bacillota</taxon>
        <taxon>Clostridia</taxon>
        <taxon>Peptostreptococcales</taxon>
        <taxon>Peptostreptococcaceae</taxon>
        <taxon>Romboutsia</taxon>
    </lineage>
</organism>
<dbReference type="Proteomes" id="UP000215694">
    <property type="component" value="Unassembled WGS sequence"/>
</dbReference>
<feature type="transmembrane region" description="Helical" evidence="1">
    <location>
        <begin position="58"/>
        <end position="78"/>
    </location>
</feature>
<dbReference type="OrthoDB" id="9866162at2"/>
<feature type="transmembrane region" description="Helical" evidence="1">
    <location>
        <begin position="140"/>
        <end position="160"/>
    </location>
</feature>
<feature type="transmembrane region" description="Helical" evidence="1">
    <location>
        <begin position="90"/>
        <end position="120"/>
    </location>
</feature>
<dbReference type="AlphaFoldDB" id="A0A371J9L0"/>
<evidence type="ECO:0000313" key="3">
    <source>
        <dbReference type="Proteomes" id="UP000215694"/>
    </source>
</evidence>
<name>A0A371J9L0_9FIRM</name>
<sequence length="166" mass="18876">MQAVAIKKINLKKSQVFFNAGIVFSILTPMIFMMYMYFQSINAGSNIYKLIFDNPITTIAFIIAMIQPFCALMVKTAVNDIKENKHKSLSQLVICTIAVIQIMVGNIAGSICLWIGIFKIDNKEKNIFKDFKKLLKNKEAKIRMVGCIFIVFVSLLCVFLKYSIKI</sequence>
<keyword evidence="1" id="KW-0812">Transmembrane</keyword>
<dbReference type="RefSeq" id="WP_094367968.1">
    <property type="nucleotide sequence ID" value="NZ_NOJY02000002.1"/>
</dbReference>
<accession>A0A371J9L0</accession>
<feature type="transmembrane region" description="Helical" evidence="1">
    <location>
        <begin position="16"/>
        <end position="38"/>
    </location>
</feature>
<reference evidence="2 3" key="1">
    <citation type="journal article" date="2017" name="Genome Announc.">
        <title>Draft Genome Sequence of Romboutsia weinsteinii sp. nov. Strain CCRI-19649(T) Isolated from Surface Water.</title>
        <authorList>
            <person name="Maheux A.F."/>
            <person name="Boudreau D.K."/>
            <person name="Berube E."/>
            <person name="Boissinot M."/>
            <person name="Cantin P."/>
            <person name="Raymond F."/>
            <person name="Corbeil J."/>
            <person name="Omar R.F."/>
            <person name="Bergeron M.G."/>
        </authorList>
    </citation>
    <scope>NUCLEOTIDE SEQUENCE [LARGE SCALE GENOMIC DNA]</scope>
    <source>
        <strain evidence="2 3">CCRI-19649</strain>
    </source>
</reference>
<protein>
    <submittedName>
        <fullName evidence="2">Uncharacterized protein</fullName>
    </submittedName>
</protein>
<dbReference type="EMBL" id="NOJY02000002">
    <property type="protein sequence ID" value="RDY29366.1"/>
    <property type="molecule type" value="Genomic_DNA"/>
</dbReference>
<keyword evidence="1" id="KW-0472">Membrane</keyword>
<comment type="caution">
    <text evidence="2">The sequence shown here is derived from an EMBL/GenBank/DDBJ whole genome shotgun (WGS) entry which is preliminary data.</text>
</comment>
<proteinExistence type="predicted"/>